<reference evidence="4" key="1">
    <citation type="submission" date="2017-09" db="EMBL/GenBank/DDBJ databases">
        <title>Depth-based differentiation of microbial function through sediment-hosted aquifers and enrichment of novel symbionts in the deep terrestrial subsurface.</title>
        <authorList>
            <person name="Probst A.J."/>
            <person name="Ladd B."/>
            <person name="Jarett J.K."/>
            <person name="Geller-Mcgrath D.E."/>
            <person name="Sieber C.M.K."/>
            <person name="Emerson J.B."/>
            <person name="Anantharaman K."/>
            <person name="Thomas B.C."/>
            <person name="Malmstrom R."/>
            <person name="Stieglmeier M."/>
            <person name="Klingl A."/>
            <person name="Woyke T."/>
            <person name="Ryan C.M."/>
            <person name="Banfield J.F."/>
        </authorList>
    </citation>
    <scope>NUCLEOTIDE SEQUENCE [LARGE SCALE GENOMIC DNA]</scope>
</reference>
<comment type="caution">
    <text evidence="3">The sequence shown here is derived from an EMBL/GenBank/DDBJ whole genome shotgun (WGS) entry which is preliminary data.</text>
</comment>
<evidence type="ECO:0000313" key="3">
    <source>
        <dbReference type="EMBL" id="PIV47362.1"/>
    </source>
</evidence>
<sequence>MKKILYLITSSEYGGAQKYVHDLAVNLPPTDYQAIVAAGQGDGELFNQLANFPAVKTIKLFNLQRLPLPLTAWRCLKEIVKLLIQEKPEVLHLNSSVAEFLGSWAAKIYKKKTKANLKVIYTVHGWVFLEPGFGKSLIYLLVEKISAQWKDVFIVLSQHDLQIGLRKKISPKNKLVKIYNGLDIQSLYFLPKEQALKILPVQFQKNNLPIIGTIANFYASKGLAFLIKAMALIRKNFQFSEYNPIPCRKQSSASEASRSLFSIFNLLIIGDGPQRKNLENLIAKLKLNDCIFLAGRMPSAAQYLSAFDIFVLPSVKEGLPYVILEAMAAGAPIVATNVGGLPELIENGKSGLLVEPKNPIALASAIERLLNNPEQQKSLAENAKQQAGKFGLDQMLNQTYQLYN</sequence>
<dbReference type="SUPFAM" id="SSF53756">
    <property type="entry name" value="UDP-Glycosyltransferase/glycogen phosphorylase"/>
    <property type="match status" value="1"/>
</dbReference>
<dbReference type="Pfam" id="PF00534">
    <property type="entry name" value="Glycos_transf_1"/>
    <property type="match status" value="1"/>
</dbReference>
<gene>
    <name evidence="3" type="ORF">COS21_00365</name>
</gene>
<dbReference type="EMBL" id="PETV01000011">
    <property type="protein sequence ID" value="PIV47362.1"/>
    <property type="molecule type" value="Genomic_DNA"/>
</dbReference>
<organism evidence="3 4">
    <name type="scientific">bacterium (Candidatus Gribaldobacteria) CG02_land_8_20_14_3_00_41_15</name>
    <dbReference type="NCBI Taxonomy" id="2014270"/>
    <lineage>
        <taxon>Bacteria</taxon>
        <taxon>Candidatus Gribaldobacteria</taxon>
    </lineage>
</organism>
<dbReference type="Gene3D" id="3.40.50.2000">
    <property type="entry name" value="Glycogen Phosphorylase B"/>
    <property type="match status" value="3"/>
</dbReference>
<dbReference type="Proteomes" id="UP000229030">
    <property type="component" value="Unassembled WGS sequence"/>
</dbReference>
<feature type="domain" description="Glycosyltransferase subfamily 4-like N-terminal" evidence="2">
    <location>
        <begin position="13"/>
        <end position="185"/>
    </location>
</feature>
<evidence type="ECO:0000259" key="1">
    <source>
        <dbReference type="Pfam" id="PF00534"/>
    </source>
</evidence>
<dbReference type="InterPro" id="IPR001296">
    <property type="entry name" value="Glyco_trans_1"/>
</dbReference>
<evidence type="ECO:0008006" key="5">
    <source>
        <dbReference type="Google" id="ProtNLM"/>
    </source>
</evidence>
<feature type="domain" description="Glycosyl transferase family 1" evidence="1">
    <location>
        <begin position="205"/>
        <end position="385"/>
    </location>
</feature>
<proteinExistence type="predicted"/>
<dbReference type="PANTHER" id="PTHR12526">
    <property type="entry name" value="GLYCOSYLTRANSFERASE"/>
    <property type="match status" value="1"/>
</dbReference>
<dbReference type="PANTHER" id="PTHR12526:SF630">
    <property type="entry name" value="GLYCOSYLTRANSFERASE"/>
    <property type="match status" value="1"/>
</dbReference>
<dbReference type="Pfam" id="PF13439">
    <property type="entry name" value="Glyco_transf_4"/>
    <property type="match status" value="1"/>
</dbReference>
<dbReference type="GO" id="GO:0016757">
    <property type="term" value="F:glycosyltransferase activity"/>
    <property type="evidence" value="ECO:0007669"/>
    <property type="project" value="InterPro"/>
</dbReference>
<name>A0A2M7DES9_9BACT</name>
<dbReference type="AlphaFoldDB" id="A0A2M7DES9"/>
<protein>
    <recommendedName>
        <fullName evidence="5">Glycosyltransferase family 1 protein</fullName>
    </recommendedName>
</protein>
<accession>A0A2M7DES9</accession>
<evidence type="ECO:0000259" key="2">
    <source>
        <dbReference type="Pfam" id="PF13439"/>
    </source>
</evidence>
<evidence type="ECO:0000313" key="4">
    <source>
        <dbReference type="Proteomes" id="UP000229030"/>
    </source>
</evidence>
<dbReference type="InterPro" id="IPR028098">
    <property type="entry name" value="Glyco_trans_4-like_N"/>
</dbReference>